<accession>A0A1B7P7V6</accession>
<gene>
    <name evidence="1" type="ORF">ACJ72_00541</name>
</gene>
<proteinExistence type="predicted"/>
<protein>
    <submittedName>
        <fullName evidence="1">Uncharacterized protein</fullName>
    </submittedName>
</protein>
<evidence type="ECO:0000313" key="1">
    <source>
        <dbReference type="EMBL" id="OAX85069.1"/>
    </source>
</evidence>
<keyword evidence="2" id="KW-1185">Reference proteome</keyword>
<organism evidence="1 2">
    <name type="scientific">Emergomyces africanus</name>
    <dbReference type="NCBI Taxonomy" id="1955775"/>
    <lineage>
        <taxon>Eukaryota</taxon>
        <taxon>Fungi</taxon>
        <taxon>Dikarya</taxon>
        <taxon>Ascomycota</taxon>
        <taxon>Pezizomycotina</taxon>
        <taxon>Eurotiomycetes</taxon>
        <taxon>Eurotiomycetidae</taxon>
        <taxon>Onygenales</taxon>
        <taxon>Ajellomycetaceae</taxon>
        <taxon>Emergomyces</taxon>
    </lineage>
</organism>
<reference evidence="1 2" key="1">
    <citation type="submission" date="2015-07" db="EMBL/GenBank/DDBJ databases">
        <title>Emmonsia species relationships and genome sequence.</title>
        <authorList>
            <person name="Cuomo C.A."/>
            <person name="Schwartz I.S."/>
            <person name="Kenyon C."/>
            <person name="de Hoog G.S."/>
            <person name="Govender N.P."/>
            <person name="Botha A."/>
            <person name="Moreno L."/>
            <person name="de Vries M."/>
            <person name="Munoz J.F."/>
            <person name="Stielow J.B."/>
        </authorList>
    </citation>
    <scope>NUCLEOTIDE SEQUENCE [LARGE SCALE GENOMIC DNA]</scope>
    <source>
        <strain evidence="1 2">CBS 136260</strain>
    </source>
</reference>
<evidence type="ECO:0000313" key="2">
    <source>
        <dbReference type="Proteomes" id="UP000091918"/>
    </source>
</evidence>
<dbReference type="EMBL" id="LGUA01000029">
    <property type="protein sequence ID" value="OAX85069.1"/>
    <property type="molecule type" value="Genomic_DNA"/>
</dbReference>
<dbReference type="Proteomes" id="UP000091918">
    <property type="component" value="Unassembled WGS sequence"/>
</dbReference>
<name>A0A1B7P7V6_9EURO</name>
<comment type="caution">
    <text evidence="1">The sequence shown here is derived from an EMBL/GenBank/DDBJ whole genome shotgun (WGS) entry which is preliminary data.</text>
</comment>
<sequence length="97" mass="11035">MLNRSPLVMGDTVRPRVEERSIAEALLDPSRSLENKLKDIPVSVPRPTRLTLPSKLHISRDDGPMSCLDPTVLEHIHNQAQWKEDEPADRDYVLVDI</sequence>
<dbReference type="AlphaFoldDB" id="A0A1B7P7V6"/>